<dbReference type="AlphaFoldDB" id="A0A813FUJ2"/>
<evidence type="ECO:0000256" key="2">
    <source>
        <dbReference type="SAM" id="MobiDB-lite"/>
    </source>
</evidence>
<evidence type="ECO:0008006" key="5">
    <source>
        <dbReference type="Google" id="ProtNLM"/>
    </source>
</evidence>
<organism evidence="3 4">
    <name type="scientific">Polarella glacialis</name>
    <name type="common">Dinoflagellate</name>
    <dbReference type="NCBI Taxonomy" id="89957"/>
    <lineage>
        <taxon>Eukaryota</taxon>
        <taxon>Sar</taxon>
        <taxon>Alveolata</taxon>
        <taxon>Dinophyceae</taxon>
        <taxon>Suessiales</taxon>
        <taxon>Suessiaceae</taxon>
        <taxon>Polarella</taxon>
    </lineage>
</organism>
<feature type="region of interest" description="Disordered" evidence="2">
    <location>
        <begin position="382"/>
        <end position="538"/>
    </location>
</feature>
<accession>A0A813FUJ2</accession>
<evidence type="ECO:0000313" key="3">
    <source>
        <dbReference type="EMBL" id="CAE8618103.1"/>
    </source>
</evidence>
<dbReference type="OrthoDB" id="270720at2759"/>
<feature type="region of interest" description="Disordered" evidence="2">
    <location>
        <begin position="302"/>
        <end position="337"/>
    </location>
</feature>
<dbReference type="InterPro" id="IPR003409">
    <property type="entry name" value="MORN"/>
</dbReference>
<keyword evidence="1" id="KW-0677">Repeat</keyword>
<evidence type="ECO:0000313" key="4">
    <source>
        <dbReference type="Proteomes" id="UP000654075"/>
    </source>
</evidence>
<feature type="compositionally biased region" description="Low complexity" evidence="2">
    <location>
        <begin position="382"/>
        <end position="398"/>
    </location>
</feature>
<reference evidence="3" key="1">
    <citation type="submission" date="2021-02" db="EMBL/GenBank/DDBJ databases">
        <authorList>
            <person name="Dougan E. K."/>
            <person name="Rhodes N."/>
            <person name="Thang M."/>
            <person name="Chan C."/>
        </authorList>
    </citation>
    <scope>NUCLEOTIDE SEQUENCE</scope>
</reference>
<dbReference type="Proteomes" id="UP000654075">
    <property type="component" value="Unassembled WGS sequence"/>
</dbReference>
<dbReference type="PANTHER" id="PTHR23084:SF179">
    <property type="entry name" value="OS10G0565000 PROTEIN"/>
    <property type="match status" value="1"/>
</dbReference>
<dbReference type="OMA" id="WARTSLC"/>
<dbReference type="Gene3D" id="2.20.110.10">
    <property type="entry name" value="Histone H3 K4-specific methyltransferase SET7/9 N-terminal domain"/>
    <property type="match status" value="4"/>
</dbReference>
<dbReference type="Pfam" id="PF02493">
    <property type="entry name" value="MORN"/>
    <property type="match status" value="8"/>
</dbReference>
<dbReference type="SUPFAM" id="SSF82185">
    <property type="entry name" value="Histone H3 K4-specific methyltransferase SET7/9 N-terminal domain"/>
    <property type="match status" value="2"/>
</dbReference>
<sequence>MGQQQCHCNKGGEVLPPSIRPGDFFGDLDLTSSCLITDEFQDSLPSAHTEEPVHYEGSMIGSLKDGEGVLKLPDGAWYEGQFVKDRKCGKGVYHYPTGSKYTGQWHDDLQEGQGREVWADGSTFEGDFRQGEKHGRGRFRWVAGLDFGLQVESRLKFRQSCEEAGESAAVLCGWHMRVKAEFLELVTELQSNASEAPATACLIVWARTSLCMHGLPGQATDMVTSMLICHMRCSARCDWKLSKIEANGCSYEGQFDKNDMNGIGEYIFSDGRGYSGEWVRNNMGPSGKMWWPDGRVYEGQFSEGRKDGHGRLDWPDGRSYNGQWHEGKQHGRATATTAKGVTRQSCWCHGQFQEWVEEASTDMPMPSRPALASSLESAAEWPAAPSAPAVSSQSLAASGGLQVEQHEKQRDQTNAPGGQSFASSSSSQLPRPAEAGTSSQQQQQQQQQQQRPTSGTAQIPGPGDMSEADCGAGIFREREVVDQRRPAATGTGTGGALPEEGEAVDTGRDREDGVREGGVRKCSTEEAEPSAEGGQAKE</sequence>
<gene>
    <name evidence="3" type="ORF">PGLA1383_LOCUS35754</name>
</gene>
<feature type="compositionally biased region" description="Polar residues" evidence="2">
    <location>
        <begin position="412"/>
        <end position="422"/>
    </location>
</feature>
<name>A0A813FUJ2_POLGL</name>
<feature type="compositionally biased region" description="Low complexity" evidence="2">
    <location>
        <begin position="440"/>
        <end position="450"/>
    </location>
</feature>
<feature type="compositionally biased region" description="Basic and acidic residues" evidence="2">
    <location>
        <begin position="505"/>
        <end position="524"/>
    </location>
</feature>
<feature type="compositionally biased region" description="Basic and acidic residues" evidence="2">
    <location>
        <begin position="303"/>
        <end position="316"/>
    </location>
</feature>
<comment type="caution">
    <text evidence="3">The sequence shown here is derived from an EMBL/GenBank/DDBJ whole genome shotgun (WGS) entry which is preliminary data.</text>
</comment>
<keyword evidence="4" id="KW-1185">Reference proteome</keyword>
<dbReference type="PANTHER" id="PTHR23084">
    <property type="entry name" value="PHOSPHATIDYLINOSITOL-4-PHOSPHATE 5-KINASE RELATED"/>
    <property type="match status" value="1"/>
</dbReference>
<evidence type="ECO:0000256" key="1">
    <source>
        <dbReference type="ARBA" id="ARBA00022737"/>
    </source>
</evidence>
<feature type="compositionally biased region" description="Basic and acidic residues" evidence="2">
    <location>
        <begin position="475"/>
        <end position="485"/>
    </location>
</feature>
<proteinExistence type="predicted"/>
<dbReference type="SMART" id="SM00698">
    <property type="entry name" value="MORN"/>
    <property type="match status" value="7"/>
</dbReference>
<protein>
    <recommendedName>
        <fullName evidence="5">MORN repeat-containing protein 5</fullName>
    </recommendedName>
</protein>
<dbReference type="EMBL" id="CAJNNV010026405">
    <property type="protein sequence ID" value="CAE8618103.1"/>
    <property type="molecule type" value="Genomic_DNA"/>
</dbReference>